<evidence type="ECO:0000256" key="2">
    <source>
        <dbReference type="ARBA" id="ARBA00005722"/>
    </source>
</evidence>
<keyword evidence="5" id="KW-0998">Cell outer membrane</keyword>
<comment type="similarity">
    <text evidence="2">Belongs to the MipA/OmpV family.</text>
</comment>
<dbReference type="AlphaFoldDB" id="A0A7Y8GWV7"/>
<evidence type="ECO:0000256" key="1">
    <source>
        <dbReference type="ARBA" id="ARBA00004442"/>
    </source>
</evidence>
<reference evidence="6 7" key="1">
    <citation type="submission" date="2019-09" db="EMBL/GenBank/DDBJ databases">
        <title>Hydrogenophaga aromatica sp. nov., isolated from a para-xylene-degrading enrichment culture.</title>
        <authorList>
            <person name="Tancsics A."/>
            <person name="Banerjee S."/>
        </authorList>
    </citation>
    <scope>NUCLEOTIDE SEQUENCE [LARGE SCALE GENOMIC DNA]</scope>
    <source>
        <strain evidence="6 7">D2P1</strain>
    </source>
</reference>
<keyword evidence="4" id="KW-0472">Membrane</keyword>
<dbReference type="Pfam" id="PF06629">
    <property type="entry name" value="MipA"/>
    <property type="match status" value="1"/>
</dbReference>
<evidence type="ECO:0000313" key="6">
    <source>
        <dbReference type="EMBL" id="NWF46001.1"/>
    </source>
</evidence>
<dbReference type="InterPro" id="IPR010583">
    <property type="entry name" value="MipA"/>
</dbReference>
<keyword evidence="3" id="KW-0732">Signal</keyword>
<dbReference type="SUPFAM" id="SSF56935">
    <property type="entry name" value="Porins"/>
    <property type="match status" value="1"/>
</dbReference>
<comment type="subcellular location">
    <subcellularLocation>
        <location evidence="1">Cell outer membrane</location>
    </subcellularLocation>
</comment>
<organism evidence="6 7">
    <name type="scientific">Hydrogenophaga aromaticivorans</name>
    <dbReference type="NCBI Taxonomy" id="2610898"/>
    <lineage>
        <taxon>Bacteria</taxon>
        <taxon>Pseudomonadati</taxon>
        <taxon>Pseudomonadota</taxon>
        <taxon>Betaproteobacteria</taxon>
        <taxon>Burkholderiales</taxon>
        <taxon>Comamonadaceae</taxon>
        <taxon>Hydrogenophaga</taxon>
    </lineage>
</organism>
<comment type="caution">
    <text evidence="6">The sequence shown here is derived from an EMBL/GenBank/DDBJ whole genome shotgun (WGS) entry which is preliminary data.</text>
</comment>
<evidence type="ECO:0000256" key="3">
    <source>
        <dbReference type="ARBA" id="ARBA00022729"/>
    </source>
</evidence>
<gene>
    <name evidence="6" type="ORF">F3K02_12175</name>
</gene>
<protein>
    <submittedName>
        <fullName evidence="6">MipA/OmpV family protein</fullName>
    </submittedName>
</protein>
<evidence type="ECO:0000256" key="4">
    <source>
        <dbReference type="ARBA" id="ARBA00023136"/>
    </source>
</evidence>
<keyword evidence="7" id="KW-1185">Reference proteome</keyword>
<name>A0A7Y8GWV7_9BURK</name>
<dbReference type="PANTHER" id="PTHR38776:SF1">
    <property type="entry name" value="MLTA-INTERACTING PROTEIN-RELATED"/>
    <property type="match status" value="1"/>
</dbReference>
<accession>A0A7Y8GWV7</accession>
<sequence>MGRRFGDIQAGYDARMTTTFWRQGLGMVAACLGLQAHAEGQLAVGGPAGDAGYLVGASVVSANGHIGSGVTRYDIKPLWAFQLGPFRVSRSRANSLLRAGRERLETGVSTEFDLFSDWRLGASLRLDNGRSFDGDPEFQGLPDVRTTLRGRVSTGRSFGERWNWSVSLDHDLLDRGGGARLNTGVNYRYPVSRRTNLDFSVGGGWGDARYLRTLYGISPEAAQATGREPYRLGSGWENLRLGAHFETALSTHWVVFGGLDVSRVLGSAARSPLVGRLVTHGLGVGVAYRSK</sequence>
<dbReference type="EMBL" id="VYGV01000009">
    <property type="protein sequence ID" value="NWF46001.1"/>
    <property type="molecule type" value="Genomic_DNA"/>
</dbReference>
<dbReference type="GO" id="GO:0009279">
    <property type="term" value="C:cell outer membrane"/>
    <property type="evidence" value="ECO:0007669"/>
    <property type="project" value="UniProtKB-SubCell"/>
</dbReference>
<dbReference type="PANTHER" id="PTHR38776">
    <property type="entry name" value="MLTA-INTERACTING PROTEIN-RELATED"/>
    <property type="match status" value="1"/>
</dbReference>
<evidence type="ECO:0000313" key="7">
    <source>
        <dbReference type="Proteomes" id="UP000545507"/>
    </source>
</evidence>
<proteinExistence type="inferred from homology"/>
<evidence type="ECO:0000256" key="5">
    <source>
        <dbReference type="ARBA" id="ARBA00023237"/>
    </source>
</evidence>
<dbReference type="Proteomes" id="UP000545507">
    <property type="component" value="Unassembled WGS sequence"/>
</dbReference>